<reference evidence="6 7" key="1">
    <citation type="journal article" date="2014" name="PLoS ONE">
        <title>Global Analysis of Gene Expression Profiles in Physic Nut (Jatropha curcas L.) Seedlings Exposed to Salt Stress.</title>
        <authorList>
            <person name="Zhang L."/>
            <person name="Zhang C."/>
            <person name="Wu P."/>
            <person name="Chen Y."/>
            <person name="Li M."/>
            <person name="Jiang H."/>
            <person name="Wu G."/>
        </authorList>
    </citation>
    <scope>NUCLEOTIDE SEQUENCE [LARGE SCALE GENOMIC DNA]</scope>
    <source>
        <strain evidence="7">cv. GZQX0401</strain>
        <tissue evidence="6">Young leaves</tissue>
    </source>
</reference>
<protein>
    <recommendedName>
        <fullName evidence="8">BTB domain-containing protein</fullName>
    </recommendedName>
</protein>
<evidence type="ECO:0000313" key="6">
    <source>
        <dbReference type="EMBL" id="KDP46833.1"/>
    </source>
</evidence>
<evidence type="ECO:0000259" key="4">
    <source>
        <dbReference type="PROSITE" id="PS50097"/>
    </source>
</evidence>
<sequence>MKKSLPAGRPQNSGSDSDSIDQVYEQGILVPSNVIALADSFGKKEQSWYITSQIPTDLTIQVQDKTFTVHKYPLLSKCGYIGRLELQPSISNFGYELKLENFPGGPETFETILKFCYGLPLDLKPNNIAALRCGADFLEMSEELEDGNLIAKTKVFLTFVVLSSWKDTIIVLKSCETLSPWAENLQIVRRCCDKIAWEACRDNSIMEEILNDKGWWFYDAAILRIDHFMRIITATRAKGTKPEIIGKCLMHYAAVWLPGMDVEFKGLRGYGYVKNEFQFSISGGRTEDEGVGHSKEKKAIIESLVSLLPPQQEAVPCKFLLMMLKMAILYSASPALISELEKRVGLILNNASVNDLLIPNYKTEDQGKIMK</sequence>
<evidence type="ECO:0000313" key="7">
    <source>
        <dbReference type="Proteomes" id="UP000027138"/>
    </source>
</evidence>
<organism evidence="6 7">
    <name type="scientific">Jatropha curcas</name>
    <name type="common">Barbados nut</name>
    <dbReference type="NCBI Taxonomy" id="180498"/>
    <lineage>
        <taxon>Eukaryota</taxon>
        <taxon>Viridiplantae</taxon>
        <taxon>Streptophyta</taxon>
        <taxon>Embryophyta</taxon>
        <taxon>Tracheophyta</taxon>
        <taxon>Spermatophyta</taxon>
        <taxon>Magnoliopsida</taxon>
        <taxon>eudicotyledons</taxon>
        <taxon>Gunneridae</taxon>
        <taxon>Pentapetalae</taxon>
        <taxon>rosids</taxon>
        <taxon>fabids</taxon>
        <taxon>Malpighiales</taxon>
        <taxon>Euphorbiaceae</taxon>
        <taxon>Crotonoideae</taxon>
        <taxon>Jatropheae</taxon>
        <taxon>Jatropha</taxon>
    </lineage>
</organism>
<dbReference type="PANTHER" id="PTHR32370">
    <property type="entry name" value="OS12G0117600 PROTEIN"/>
    <property type="match status" value="1"/>
</dbReference>
<dbReference type="InterPro" id="IPR027356">
    <property type="entry name" value="NPH3_dom"/>
</dbReference>
<dbReference type="Gene3D" id="3.30.710.10">
    <property type="entry name" value="Potassium Channel Kv1.1, Chain A"/>
    <property type="match status" value="1"/>
</dbReference>
<dbReference type="SUPFAM" id="SSF54695">
    <property type="entry name" value="POZ domain"/>
    <property type="match status" value="1"/>
</dbReference>
<feature type="domain" description="BTB" evidence="4">
    <location>
        <begin position="56"/>
        <end position="125"/>
    </location>
</feature>
<dbReference type="AlphaFoldDB" id="A0A067LHK1"/>
<accession>A0A067LHK1</accession>
<dbReference type="GO" id="GO:0016567">
    <property type="term" value="P:protein ubiquitination"/>
    <property type="evidence" value="ECO:0007669"/>
    <property type="project" value="UniProtKB-UniPathway"/>
</dbReference>
<comment type="similarity">
    <text evidence="3">Belongs to the NPH3 family.</text>
</comment>
<dbReference type="Pfam" id="PF00651">
    <property type="entry name" value="BTB"/>
    <property type="match status" value="1"/>
</dbReference>
<feature type="domain" description="NPH3" evidence="5">
    <location>
        <begin position="214"/>
        <end position="371"/>
    </location>
</feature>
<dbReference type="SMART" id="SM00225">
    <property type="entry name" value="BTB"/>
    <property type="match status" value="1"/>
</dbReference>
<evidence type="ECO:0000256" key="2">
    <source>
        <dbReference type="ARBA" id="ARBA00022786"/>
    </source>
</evidence>
<keyword evidence="2" id="KW-0833">Ubl conjugation pathway</keyword>
<gene>
    <name evidence="6" type="ORF">JCGZ_24042</name>
</gene>
<dbReference type="UniPathway" id="UPA00143"/>
<proteinExistence type="inferred from homology"/>
<dbReference type="InterPro" id="IPR043454">
    <property type="entry name" value="NPH3/RPT2-like"/>
</dbReference>
<dbReference type="InterPro" id="IPR000210">
    <property type="entry name" value="BTB/POZ_dom"/>
</dbReference>
<dbReference type="OrthoDB" id="624345at2759"/>
<dbReference type="EMBL" id="KK914206">
    <property type="protein sequence ID" value="KDP46833.1"/>
    <property type="molecule type" value="Genomic_DNA"/>
</dbReference>
<evidence type="ECO:0008006" key="8">
    <source>
        <dbReference type="Google" id="ProtNLM"/>
    </source>
</evidence>
<dbReference type="InterPro" id="IPR011333">
    <property type="entry name" value="SKP1/BTB/POZ_sf"/>
</dbReference>
<evidence type="ECO:0000259" key="5">
    <source>
        <dbReference type="PROSITE" id="PS51649"/>
    </source>
</evidence>
<dbReference type="PROSITE" id="PS51649">
    <property type="entry name" value="NPH3"/>
    <property type="match status" value="1"/>
</dbReference>
<dbReference type="Pfam" id="PF03000">
    <property type="entry name" value="NPH3"/>
    <property type="match status" value="1"/>
</dbReference>
<comment type="pathway">
    <text evidence="1">Protein modification; protein ubiquitination.</text>
</comment>
<keyword evidence="7" id="KW-1185">Reference proteome</keyword>
<evidence type="ECO:0000256" key="1">
    <source>
        <dbReference type="ARBA" id="ARBA00004906"/>
    </source>
</evidence>
<name>A0A067LHK1_JATCU</name>
<dbReference type="PROSITE" id="PS50097">
    <property type="entry name" value="BTB"/>
    <property type="match status" value="1"/>
</dbReference>
<evidence type="ECO:0000256" key="3">
    <source>
        <dbReference type="PROSITE-ProRule" id="PRU00982"/>
    </source>
</evidence>
<dbReference type="Proteomes" id="UP000027138">
    <property type="component" value="Unassembled WGS sequence"/>
</dbReference>